<evidence type="ECO:0000259" key="7">
    <source>
        <dbReference type="Pfam" id="PF02776"/>
    </source>
</evidence>
<dbReference type="SUPFAM" id="SSF52518">
    <property type="entry name" value="Thiamin diphosphate-binding fold (THDP-binding)"/>
    <property type="match status" value="2"/>
</dbReference>
<dbReference type="Pfam" id="PF02775">
    <property type="entry name" value="TPP_enzyme_C"/>
    <property type="match status" value="1"/>
</dbReference>
<dbReference type="SUPFAM" id="SSF52467">
    <property type="entry name" value="DHS-like NAD/FAD-binding domain"/>
    <property type="match status" value="1"/>
</dbReference>
<gene>
    <name evidence="8" type="ORF">QTN47_19945</name>
</gene>
<dbReference type="PROSITE" id="PS00187">
    <property type="entry name" value="TPP_ENZYMES"/>
    <property type="match status" value="1"/>
</dbReference>
<evidence type="ECO:0000256" key="2">
    <source>
        <dbReference type="ARBA" id="ARBA00023052"/>
    </source>
</evidence>
<keyword evidence="9" id="KW-1185">Reference proteome</keyword>
<dbReference type="InterPro" id="IPR011766">
    <property type="entry name" value="TPP_enzyme_TPP-bd"/>
</dbReference>
<comment type="similarity">
    <text evidence="1 3">Belongs to the TPP enzyme family.</text>
</comment>
<dbReference type="Gene3D" id="3.40.50.970">
    <property type="match status" value="2"/>
</dbReference>
<dbReference type="Gene3D" id="3.40.50.1220">
    <property type="entry name" value="TPP-binding domain"/>
    <property type="match status" value="1"/>
</dbReference>
<evidence type="ECO:0000259" key="6">
    <source>
        <dbReference type="Pfam" id="PF02775"/>
    </source>
</evidence>
<name>A0ABV3ZKX8_9BACT</name>
<dbReference type="CDD" id="cd02014">
    <property type="entry name" value="TPP_POX"/>
    <property type="match status" value="1"/>
</dbReference>
<dbReference type="InterPro" id="IPR012001">
    <property type="entry name" value="Thiamin_PyroP_enz_TPP-bd_dom"/>
</dbReference>
<dbReference type="InterPro" id="IPR029035">
    <property type="entry name" value="DHS-like_NAD/FAD-binding_dom"/>
</dbReference>
<evidence type="ECO:0000256" key="1">
    <source>
        <dbReference type="ARBA" id="ARBA00007812"/>
    </source>
</evidence>
<evidence type="ECO:0000256" key="3">
    <source>
        <dbReference type="RuleBase" id="RU362132"/>
    </source>
</evidence>
<feature type="compositionally biased region" description="Polar residues" evidence="4">
    <location>
        <begin position="13"/>
        <end position="23"/>
    </location>
</feature>
<dbReference type="InterPro" id="IPR047211">
    <property type="entry name" value="POXB-like"/>
</dbReference>
<dbReference type="Proteomes" id="UP001560573">
    <property type="component" value="Unassembled WGS sequence"/>
</dbReference>
<dbReference type="Pfam" id="PF00205">
    <property type="entry name" value="TPP_enzyme_M"/>
    <property type="match status" value="1"/>
</dbReference>
<comment type="caution">
    <text evidence="8">The sequence shown here is derived from an EMBL/GenBank/DDBJ whole genome shotgun (WGS) entry which is preliminary data.</text>
</comment>
<dbReference type="InterPro" id="IPR012000">
    <property type="entry name" value="Thiamin_PyroP_enz_cen_dom"/>
</dbReference>
<feature type="region of interest" description="Disordered" evidence="4">
    <location>
        <begin position="1"/>
        <end position="23"/>
    </location>
</feature>
<dbReference type="RefSeq" id="WP_369331197.1">
    <property type="nucleotide sequence ID" value="NZ_JAULBC010000007.1"/>
</dbReference>
<dbReference type="Pfam" id="PF02776">
    <property type="entry name" value="TPP_enzyme_N"/>
    <property type="match status" value="1"/>
</dbReference>
<evidence type="ECO:0000256" key="4">
    <source>
        <dbReference type="SAM" id="MobiDB-lite"/>
    </source>
</evidence>
<dbReference type="InterPro" id="IPR000399">
    <property type="entry name" value="TPP-bd_CS"/>
</dbReference>
<dbReference type="PANTHER" id="PTHR42981:SF2">
    <property type="entry name" value="PYRUVATE DEHYDROGENASE [UBIQUINONE]"/>
    <property type="match status" value="1"/>
</dbReference>
<evidence type="ECO:0000313" key="8">
    <source>
        <dbReference type="EMBL" id="MEX6689789.1"/>
    </source>
</evidence>
<reference evidence="8 9" key="1">
    <citation type="submission" date="2023-07" db="EMBL/GenBank/DDBJ databases">
        <authorList>
            <person name="Lian W.-H."/>
        </authorList>
    </citation>
    <scope>NUCLEOTIDE SEQUENCE [LARGE SCALE GENOMIC DNA]</scope>
    <source>
        <strain evidence="8 9">SYSU DXS3180</strain>
    </source>
</reference>
<protein>
    <submittedName>
        <fullName evidence="8">Thiamine pyrophosphate-binding protein</fullName>
    </submittedName>
</protein>
<accession>A0ABV3ZKX8</accession>
<feature type="domain" description="Thiamine pyrophosphate enzyme TPP-binding" evidence="6">
    <location>
        <begin position="425"/>
        <end position="571"/>
    </location>
</feature>
<dbReference type="InterPro" id="IPR047210">
    <property type="entry name" value="TPP_PYR_POXB-like"/>
</dbReference>
<dbReference type="EMBL" id="JAULBC010000007">
    <property type="protein sequence ID" value="MEX6689789.1"/>
    <property type="molecule type" value="Genomic_DNA"/>
</dbReference>
<keyword evidence="2 3" id="KW-0786">Thiamine pyrophosphate</keyword>
<proteinExistence type="inferred from homology"/>
<dbReference type="CDD" id="cd07039">
    <property type="entry name" value="TPP_PYR_POX"/>
    <property type="match status" value="1"/>
</dbReference>
<dbReference type="InterPro" id="IPR029061">
    <property type="entry name" value="THDP-binding"/>
</dbReference>
<evidence type="ECO:0000259" key="5">
    <source>
        <dbReference type="Pfam" id="PF00205"/>
    </source>
</evidence>
<dbReference type="PANTHER" id="PTHR42981">
    <property type="entry name" value="PYRUVATE DEHYDROGENASE [UBIQUINONE]"/>
    <property type="match status" value="1"/>
</dbReference>
<organism evidence="8 9">
    <name type="scientific">Danxiaibacter flavus</name>
    <dbReference type="NCBI Taxonomy" id="3049108"/>
    <lineage>
        <taxon>Bacteria</taxon>
        <taxon>Pseudomonadati</taxon>
        <taxon>Bacteroidota</taxon>
        <taxon>Chitinophagia</taxon>
        <taxon>Chitinophagales</taxon>
        <taxon>Chitinophagaceae</taxon>
        <taxon>Danxiaibacter</taxon>
    </lineage>
</organism>
<dbReference type="InterPro" id="IPR047212">
    <property type="entry name" value="TPP_POXB-like"/>
</dbReference>
<evidence type="ECO:0000313" key="9">
    <source>
        <dbReference type="Proteomes" id="UP001560573"/>
    </source>
</evidence>
<feature type="domain" description="Thiamine pyrophosphate enzyme central" evidence="5">
    <location>
        <begin position="238"/>
        <end position="365"/>
    </location>
</feature>
<feature type="domain" description="Thiamine pyrophosphate enzyme N-terminal TPP-binding" evidence="7">
    <location>
        <begin position="40"/>
        <end position="156"/>
    </location>
</feature>
<sequence length="588" mass="63740">MYISFPDNHGHQKSPSPETATTTMATLKQQTDFQAQPDDTTSDIIVDKLIAWNVEVVFGLVGDGINPLMEAFRKKEDKIRFITVRHEEAAAFMASGYYKFSGKLGACIATTGPGAVHLLNGLYDAAMEDAAVIAITGSTYHDLAGTFYTQEIDTISLFKNIAVYNQQITGPTHAQTIVDIACRTALSTPGVTHITVPVDVQQMPLAKDKRSRKSGMLKGSSTYLPRIVVPDEQELDILASILNDGESVMILAGRGALNARAEIEQIAEKLGAPVAKALLGKAVLPDDSPYTTGGTGRLGTWPSQQLMKECDTLFIIGSTMPHLEYYPDPEKAKAVQIDRNPQKLGMRFPIDAGVSGDVRATLQALIPRLKDNSEKNFLKKAQQLMAEWKQCINKMEMQKTSPVKPPFLVAEVSKLLKEDALISIDTGAHTVFTARHLQITAQQQIAVCGNLASMAPGLPYAIAAQIAFPKSQSVAMVGDGSFTMLMGELATARMYNLPVKIIIFKNNSLAMDKFEQEEIGNKGFAIQLQPVDFAKVATAFGVEGYACSNSEELPSVLEKAFASTEPAVIEISVDPDEAPDPPEKIMKG</sequence>